<dbReference type="Pfam" id="PF00881">
    <property type="entry name" value="Nitroreductase"/>
    <property type="match status" value="1"/>
</dbReference>
<reference evidence="11" key="1">
    <citation type="journal article" date="2004" name="Environ. Microbiol.">
        <title>The genome of Desulfotalea psychrophila, a sulfate-reducing bacterium from permanently cold Arctic sediments.</title>
        <authorList>
            <person name="Rabus R."/>
            <person name="Ruepp A."/>
            <person name="Frickey T."/>
            <person name="Rattei T."/>
            <person name="Fartmann B."/>
            <person name="Stark M."/>
            <person name="Bauer M."/>
            <person name="Zibat A."/>
            <person name="Lombardot T."/>
            <person name="Becker I."/>
            <person name="Amann J."/>
            <person name="Gellner K."/>
            <person name="Teeling H."/>
            <person name="Leuschner W.D."/>
            <person name="Gloeckner F.-O."/>
            <person name="Lupas A.N."/>
            <person name="Amann R."/>
            <person name="Klenk H.-P."/>
        </authorList>
    </citation>
    <scope>NUCLEOTIDE SEQUENCE [LARGE SCALE GENOMIC DNA]</scope>
    <source>
        <strain evidence="11">DSM 12343 / LSv54</strain>
    </source>
</reference>
<dbReference type="AlphaFoldDB" id="Q6APS1"/>
<dbReference type="GO" id="GO:0016491">
    <property type="term" value="F:oxidoreductase activity"/>
    <property type="evidence" value="ECO:0007669"/>
    <property type="project" value="UniProtKB-KW"/>
</dbReference>
<dbReference type="Pfam" id="PF13187">
    <property type="entry name" value="Fer4_9"/>
    <property type="match status" value="1"/>
</dbReference>
<dbReference type="HOGENOM" id="CLU_070764_2_0_7"/>
<evidence type="ECO:0000256" key="8">
    <source>
        <dbReference type="ARBA" id="ARBA00023014"/>
    </source>
</evidence>
<evidence type="ECO:0000256" key="4">
    <source>
        <dbReference type="ARBA" id="ARBA00022643"/>
    </source>
</evidence>
<dbReference type="PANTHER" id="PTHR43673">
    <property type="entry name" value="NAD(P)H NITROREDUCTASE YDGI-RELATED"/>
    <property type="match status" value="1"/>
</dbReference>
<dbReference type="OrthoDB" id="368873at2"/>
<keyword evidence="4" id="KW-0288">FMN</keyword>
<dbReference type="CDD" id="cd02143">
    <property type="entry name" value="nitroreductase_FeS-like"/>
    <property type="match status" value="1"/>
</dbReference>
<evidence type="ECO:0000256" key="6">
    <source>
        <dbReference type="ARBA" id="ARBA00023002"/>
    </source>
</evidence>
<dbReference type="KEGG" id="dps:DP0924"/>
<name>Q6APS1_DESPS</name>
<dbReference type="RefSeq" id="WP_011188167.1">
    <property type="nucleotide sequence ID" value="NC_006138.1"/>
</dbReference>
<accession>Q6APS1</accession>
<evidence type="ECO:0000256" key="1">
    <source>
        <dbReference type="ARBA" id="ARBA00001917"/>
    </source>
</evidence>
<sequence>MVDFTVDEGKCIGCGQCVADCPLSLLEMRDGIPLLARRKQQFCIGCLHCFAVCDEAALSILGHDPLQAKEISRDLLPKPAQMEMLIRGRRSIRNYQNRNLAPELIDDLLDTAWQAPTGRNVRGLLFSVVDDKAVLADIRQEMLAEIQRLDEGGLIDEDYSAFAKFPSAWEEGYDVLFCKAPHLLVVSAADDLPTPMQDAVIAMTTFELYAQSHGVGTLWDGLATIALRDLVPAMQKRLGIPEGHHLCYAMCFGYPALHYARMASRDHARVERVR</sequence>
<dbReference type="PROSITE" id="PS00198">
    <property type="entry name" value="4FE4S_FER_1"/>
    <property type="match status" value="1"/>
</dbReference>
<evidence type="ECO:0000313" key="11">
    <source>
        <dbReference type="Proteomes" id="UP000000602"/>
    </source>
</evidence>
<dbReference type="PROSITE" id="PS51379">
    <property type="entry name" value="4FE4S_FER_2"/>
    <property type="match status" value="1"/>
</dbReference>
<dbReference type="EMBL" id="CR522870">
    <property type="protein sequence ID" value="CAG35653.1"/>
    <property type="molecule type" value="Genomic_DNA"/>
</dbReference>
<dbReference type="InterPro" id="IPR029479">
    <property type="entry name" value="Nitroreductase"/>
</dbReference>
<keyword evidence="3" id="KW-0285">Flavoprotein</keyword>
<feature type="domain" description="4Fe-4S ferredoxin-type" evidence="9">
    <location>
        <begin position="2"/>
        <end position="31"/>
    </location>
</feature>
<dbReference type="InterPro" id="IPR017900">
    <property type="entry name" value="4Fe4S_Fe_S_CS"/>
</dbReference>
<keyword evidence="5" id="KW-0479">Metal-binding</keyword>
<gene>
    <name evidence="10" type="ordered locus">DP0924</name>
</gene>
<dbReference type="STRING" id="177439.DP0924"/>
<keyword evidence="7" id="KW-0408">Iron</keyword>
<dbReference type="eggNOG" id="COG0778">
    <property type="taxonomic scope" value="Bacteria"/>
</dbReference>
<dbReference type="eggNOG" id="COG2768">
    <property type="taxonomic scope" value="Bacteria"/>
</dbReference>
<proteinExistence type="inferred from homology"/>
<dbReference type="GO" id="GO:0046872">
    <property type="term" value="F:metal ion binding"/>
    <property type="evidence" value="ECO:0007669"/>
    <property type="project" value="UniProtKB-KW"/>
</dbReference>
<evidence type="ECO:0000313" key="10">
    <source>
        <dbReference type="EMBL" id="CAG35653.1"/>
    </source>
</evidence>
<keyword evidence="8" id="KW-0411">Iron-sulfur</keyword>
<dbReference type="SUPFAM" id="SSF55469">
    <property type="entry name" value="FMN-dependent nitroreductase-like"/>
    <property type="match status" value="1"/>
</dbReference>
<comment type="cofactor">
    <cofactor evidence="1">
        <name>FMN</name>
        <dbReference type="ChEBI" id="CHEBI:58210"/>
    </cofactor>
</comment>
<evidence type="ECO:0000259" key="9">
    <source>
        <dbReference type="PROSITE" id="PS51379"/>
    </source>
</evidence>
<evidence type="ECO:0000256" key="7">
    <source>
        <dbReference type="ARBA" id="ARBA00023004"/>
    </source>
</evidence>
<dbReference type="InterPro" id="IPR017896">
    <property type="entry name" value="4Fe4S_Fe-S-bd"/>
</dbReference>
<comment type="similarity">
    <text evidence="2">Belongs to the nitroreductase family.</text>
</comment>
<evidence type="ECO:0000256" key="3">
    <source>
        <dbReference type="ARBA" id="ARBA00022630"/>
    </source>
</evidence>
<dbReference type="Gene3D" id="3.40.109.10">
    <property type="entry name" value="NADH Oxidase"/>
    <property type="match status" value="1"/>
</dbReference>
<evidence type="ECO:0000256" key="5">
    <source>
        <dbReference type="ARBA" id="ARBA00022723"/>
    </source>
</evidence>
<dbReference type="Gene3D" id="3.30.70.20">
    <property type="match status" value="1"/>
</dbReference>
<dbReference type="PANTHER" id="PTHR43673:SF2">
    <property type="entry name" value="NITROREDUCTASE"/>
    <property type="match status" value="1"/>
</dbReference>
<dbReference type="GO" id="GO:0051536">
    <property type="term" value="F:iron-sulfur cluster binding"/>
    <property type="evidence" value="ECO:0007669"/>
    <property type="project" value="UniProtKB-KW"/>
</dbReference>
<dbReference type="SUPFAM" id="SSF54862">
    <property type="entry name" value="4Fe-4S ferredoxins"/>
    <property type="match status" value="1"/>
</dbReference>
<dbReference type="Proteomes" id="UP000000602">
    <property type="component" value="Chromosome"/>
</dbReference>
<keyword evidence="6" id="KW-0560">Oxidoreductase</keyword>
<keyword evidence="11" id="KW-1185">Reference proteome</keyword>
<organism evidence="10 11">
    <name type="scientific">Desulfotalea psychrophila (strain LSv54 / DSM 12343)</name>
    <dbReference type="NCBI Taxonomy" id="177439"/>
    <lineage>
        <taxon>Bacteria</taxon>
        <taxon>Pseudomonadati</taxon>
        <taxon>Thermodesulfobacteriota</taxon>
        <taxon>Desulfobulbia</taxon>
        <taxon>Desulfobulbales</taxon>
        <taxon>Desulfocapsaceae</taxon>
        <taxon>Desulfotalea</taxon>
    </lineage>
</organism>
<dbReference type="InterPro" id="IPR000415">
    <property type="entry name" value="Nitroreductase-like"/>
</dbReference>
<protein>
    <recommendedName>
        <fullName evidence="9">4Fe-4S ferredoxin-type domain-containing protein</fullName>
    </recommendedName>
</protein>
<evidence type="ECO:0000256" key="2">
    <source>
        <dbReference type="ARBA" id="ARBA00007118"/>
    </source>
</evidence>